<evidence type="ECO:0000313" key="2">
    <source>
        <dbReference type="Proteomes" id="UP000048908"/>
    </source>
</evidence>
<proteinExistence type="predicted"/>
<organism evidence="1 2">
    <name type="scientific">Jannaschia rubra</name>
    <dbReference type="NCBI Taxonomy" id="282197"/>
    <lineage>
        <taxon>Bacteria</taxon>
        <taxon>Pseudomonadati</taxon>
        <taxon>Pseudomonadota</taxon>
        <taxon>Alphaproteobacteria</taxon>
        <taxon>Rhodobacterales</taxon>
        <taxon>Roseobacteraceae</taxon>
        <taxon>Jannaschia</taxon>
    </lineage>
</organism>
<dbReference type="STRING" id="282197.SAMN04488517_10514"/>
<dbReference type="OrthoDB" id="9968893at2"/>
<dbReference type="RefSeq" id="WP_055681873.1">
    <property type="nucleotide sequence ID" value="NZ_CANMUL010000003.1"/>
</dbReference>
<name>A0A0M6XQJ6_9RHOB</name>
<sequence length="157" mass="16769">MTDPATPAQMSANYMAATEAAENDGKPPGAAMVEPLRMLLVAVETAFERIEPRGASETDLEIMALWHDVLTALRSDVSIMLVNREAPPSATSGLVEGLRGLFGGSGLKAVVRDGTRILDLLTDVEARASDPETRDELGRHRGACVTVINRAQDRIDG</sequence>
<accession>A0A0M6XQJ6</accession>
<dbReference type="AlphaFoldDB" id="A0A0M6XQJ6"/>
<evidence type="ECO:0000313" key="1">
    <source>
        <dbReference type="EMBL" id="CTQ32425.1"/>
    </source>
</evidence>
<reference evidence="1 2" key="1">
    <citation type="submission" date="2015-07" db="EMBL/GenBank/DDBJ databases">
        <authorList>
            <person name="Noorani M."/>
        </authorList>
    </citation>
    <scope>NUCLEOTIDE SEQUENCE [LARGE SCALE GENOMIC DNA]</scope>
    <source>
        <strain evidence="1 2">CECT 5088</strain>
    </source>
</reference>
<dbReference type="Proteomes" id="UP000048908">
    <property type="component" value="Unassembled WGS sequence"/>
</dbReference>
<protein>
    <submittedName>
        <fullName evidence="1">Uncharacterized protein</fullName>
    </submittedName>
</protein>
<dbReference type="EMBL" id="CXPG01000013">
    <property type="protein sequence ID" value="CTQ32425.1"/>
    <property type="molecule type" value="Genomic_DNA"/>
</dbReference>
<gene>
    <name evidence="1" type="ORF">JAN5088_01190</name>
</gene>
<keyword evidence="2" id="KW-1185">Reference proteome</keyword>